<dbReference type="Gene3D" id="2.40.30.160">
    <property type="match status" value="1"/>
</dbReference>
<dbReference type="InterPro" id="IPR017703">
    <property type="entry name" value="YgfZ/GCV_T_CS"/>
</dbReference>
<dbReference type="InterPro" id="IPR045179">
    <property type="entry name" value="YgfZ/GcvT"/>
</dbReference>
<protein>
    <submittedName>
        <fullName evidence="4">Putative transferase CAF17, mitochondrial</fullName>
    </submittedName>
</protein>
<organism evidence="4 5">
    <name type="scientific">Suhomyces tanzawaensis NRRL Y-17324</name>
    <dbReference type="NCBI Taxonomy" id="984487"/>
    <lineage>
        <taxon>Eukaryota</taxon>
        <taxon>Fungi</taxon>
        <taxon>Dikarya</taxon>
        <taxon>Ascomycota</taxon>
        <taxon>Saccharomycotina</taxon>
        <taxon>Pichiomycetes</taxon>
        <taxon>Debaryomycetaceae</taxon>
        <taxon>Suhomyces</taxon>
    </lineage>
</organism>
<dbReference type="GO" id="GO:0016226">
    <property type="term" value="P:iron-sulfur cluster assembly"/>
    <property type="evidence" value="ECO:0007669"/>
    <property type="project" value="TreeGrafter"/>
</dbReference>
<keyword evidence="5" id="KW-1185">Reference proteome</keyword>
<evidence type="ECO:0000256" key="1">
    <source>
        <dbReference type="ARBA" id="ARBA00004305"/>
    </source>
</evidence>
<dbReference type="Proteomes" id="UP000094285">
    <property type="component" value="Unassembled WGS sequence"/>
</dbReference>
<dbReference type="GeneID" id="30980527"/>
<accession>A0A1E4SNK5</accession>
<dbReference type="STRING" id="984487.A0A1E4SNK5"/>
<dbReference type="RefSeq" id="XP_020066190.1">
    <property type="nucleotide sequence ID" value="XM_020206390.1"/>
</dbReference>
<dbReference type="GO" id="GO:0005759">
    <property type="term" value="C:mitochondrial matrix"/>
    <property type="evidence" value="ECO:0007669"/>
    <property type="project" value="UniProtKB-SubCell"/>
</dbReference>
<name>A0A1E4SNK5_9ASCO</name>
<sequence length="466" mass="52599">MKIPIAGIAPLSKSLIQIKGVDSAKFLNGLITSRLLPNVVKKKQHTISDAENKHANLSEIIKLDENWGLMHEDIYDPDNNILIRRDGINSMFLNSKGRIVNDCFLFSNPYHNVNNAFSETLKSPNYLVEIDSKLAGLLTLLLKIHKLSAKVKIAEQRNLYSYYYYNDSVEFDQWIDDIQFDNFQTSSPSEALESANEFIEKEIVFNKSVVNNIVGFAVDNRIPNFGLKILTDIPISTSKETDSESPTIPIDDLFSNSFKSQFPFEITSEEVITRRRFINGLFETQDAPKDTSLLPFECNLDFVNGLSLDKGCYVGQELTIRTFNNGIIRKRILPVQFYNITESSSAPGGITLDPSDLIVDDLKNIHQASMTKLTVSPLKEVEEDSKEQETPQLSPFNSPFGARPTKKRKVSSGKLLSIQDNLGFMLLNLEDIEKNDLYKVEIPCLEGGVKEVGLKVFKPDWWPADD</sequence>
<evidence type="ECO:0000313" key="5">
    <source>
        <dbReference type="Proteomes" id="UP000094285"/>
    </source>
</evidence>
<evidence type="ECO:0000256" key="2">
    <source>
        <dbReference type="ARBA" id="ARBA00093447"/>
    </source>
</evidence>
<dbReference type="NCBIfam" id="TIGR03317">
    <property type="entry name" value="ygfZ_signature"/>
    <property type="match status" value="1"/>
</dbReference>
<proteinExistence type="inferred from homology"/>
<evidence type="ECO:0000313" key="4">
    <source>
        <dbReference type="EMBL" id="ODV81068.1"/>
    </source>
</evidence>
<dbReference type="OrthoDB" id="191995at2759"/>
<comment type="similarity">
    <text evidence="2">Belongs to the GcvT family. CAF17/IBA57 subfamily.</text>
</comment>
<evidence type="ECO:0000256" key="3">
    <source>
        <dbReference type="SAM" id="MobiDB-lite"/>
    </source>
</evidence>
<gene>
    <name evidence="4" type="ORF">CANTADRAFT_190056</name>
</gene>
<keyword evidence="4" id="KW-0808">Transferase</keyword>
<reference evidence="5" key="1">
    <citation type="submission" date="2016-05" db="EMBL/GenBank/DDBJ databases">
        <title>Comparative genomics of biotechnologically important yeasts.</title>
        <authorList>
            <consortium name="DOE Joint Genome Institute"/>
            <person name="Riley R."/>
            <person name="Haridas S."/>
            <person name="Wolfe K.H."/>
            <person name="Lopes M.R."/>
            <person name="Hittinger C.T."/>
            <person name="Goker M."/>
            <person name="Salamov A."/>
            <person name="Wisecaver J."/>
            <person name="Long T.M."/>
            <person name="Aerts A.L."/>
            <person name="Barry K."/>
            <person name="Choi C."/>
            <person name="Clum A."/>
            <person name="Coughlan A.Y."/>
            <person name="Deshpande S."/>
            <person name="Douglass A.P."/>
            <person name="Hanson S.J."/>
            <person name="Klenk H.-P."/>
            <person name="Labutti K."/>
            <person name="Lapidus A."/>
            <person name="Lindquist E."/>
            <person name="Lipzen A."/>
            <person name="Meier-Kolthoff J.P."/>
            <person name="Ohm R.A."/>
            <person name="Otillar R.P."/>
            <person name="Pangilinan J."/>
            <person name="Peng Y."/>
            <person name="Rokas A."/>
            <person name="Rosa C.A."/>
            <person name="Scheuner C."/>
            <person name="Sibirny A.A."/>
            <person name="Slot J.C."/>
            <person name="Stielow J.B."/>
            <person name="Sun H."/>
            <person name="Kurtzman C.P."/>
            <person name="Blackwell M."/>
            <person name="Grigoriev I.V."/>
            <person name="Jeffries T.W."/>
        </authorList>
    </citation>
    <scope>NUCLEOTIDE SEQUENCE [LARGE SCALE GENOMIC DNA]</scope>
    <source>
        <strain evidence="5">NRRL Y-17324</strain>
    </source>
</reference>
<comment type="subcellular location">
    <subcellularLocation>
        <location evidence="1">Mitochondrion matrix</location>
    </subcellularLocation>
</comment>
<dbReference type="AlphaFoldDB" id="A0A1E4SNK5"/>
<dbReference type="SUPFAM" id="SSF103025">
    <property type="entry name" value="Folate-binding domain"/>
    <property type="match status" value="1"/>
</dbReference>
<feature type="region of interest" description="Disordered" evidence="3">
    <location>
        <begin position="383"/>
        <end position="406"/>
    </location>
</feature>
<dbReference type="EMBL" id="KV453910">
    <property type="protein sequence ID" value="ODV81068.1"/>
    <property type="molecule type" value="Genomic_DNA"/>
</dbReference>
<dbReference type="PANTHER" id="PTHR22602:SF0">
    <property type="entry name" value="TRANSFERASE CAF17, MITOCHONDRIAL-RELATED"/>
    <property type="match status" value="1"/>
</dbReference>
<dbReference type="GO" id="GO:0016740">
    <property type="term" value="F:transferase activity"/>
    <property type="evidence" value="ECO:0007669"/>
    <property type="project" value="UniProtKB-KW"/>
</dbReference>
<dbReference type="PANTHER" id="PTHR22602">
    <property type="entry name" value="TRANSFERASE CAF17, MITOCHONDRIAL-RELATED"/>
    <property type="match status" value="1"/>
</dbReference>